<protein>
    <submittedName>
        <fullName evidence="1">Uncharacterized protein</fullName>
    </submittedName>
</protein>
<comment type="caution">
    <text evidence="1">The sequence shown here is derived from an EMBL/GenBank/DDBJ whole genome shotgun (WGS) entry which is preliminary data.</text>
</comment>
<evidence type="ECO:0000313" key="2">
    <source>
        <dbReference type="Proteomes" id="UP001634007"/>
    </source>
</evidence>
<accession>A0ABD3K4K5</accession>
<evidence type="ECO:0000313" key="1">
    <source>
        <dbReference type="EMBL" id="KAL3733494.1"/>
    </source>
</evidence>
<dbReference type="EMBL" id="JBJKBG010000006">
    <property type="protein sequence ID" value="KAL3733494.1"/>
    <property type="molecule type" value="Genomic_DNA"/>
</dbReference>
<sequence>MERLQAPSLVSLCVGVVGKDLEHCIAAFNRFPPDIKMALTAVARRRQLLDDEVIVSLADDSWVILDISGSNVSDVGLRKLAGICRSLRAVDIRGFPRNGFTARGCLDILKPKLPVVDLESWEDFDSDAIIGGAKLRFLVWPRIDINILEDFSVECPRVTVNPDLSSRRGGSQVPREAWPNIILDEPFVQDIDPKTWAVSGFRLSSPTSELSLAEKFRRAYEGLGLRLNTTIG</sequence>
<gene>
    <name evidence="1" type="ORF">ACJRO7_022939</name>
</gene>
<dbReference type="Proteomes" id="UP001634007">
    <property type="component" value="Unassembled WGS sequence"/>
</dbReference>
<proteinExistence type="predicted"/>
<dbReference type="AlphaFoldDB" id="A0ABD3K4K5"/>
<name>A0ABD3K4K5_EUCGL</name>
<keyword evidence="2" id="KW-1185">Reference proteome</keyword>
<reference evidence="1 2" key="1">
    <citation type="submission" date="2024-11" db="EMBL/GenBank/DDBJ databases">
        <title>Chromosome-level genome assembly of Eucalyptus globulus Labill. provides insights into its genome evolution.</title>
        <authorList>
            <person name="Li X."/>
        </authorList>
    </citation>
    <scope>NUCLEOTIDE SEQUENCE [LARGE SCALE GENOMIC DNA]</scope>
    <source>
        <strain evidence="1">CL2024</strain>
        <tissue evidence="1">Fresh tender leaves</tissue>
    </source>
</reference>
<organism evidence="1 2">
    <name type="scientific">Eucalyptus globulus</name>
    <name type="common">Tasmanian blue gum</name>
    <dbReference type="NCBI Taxonomy" id="34317"/>
    <lineage>
        <taxon>Eukaryota</taxon>
        <taxon>Viridiplantae</taxon>
        <taxon>Streptophyta</taxon>
        <taxon>Embryophyta</taxon>
        <taxon>Tracheophyta</taxon>
        <taxon>Spermatophyta</taxon>
        <taxon>Magnoliopsida</taxon>
        <taxon>eudicotyledons</taxon>
        <taxon>Gunneridae</taxon>
        <taxon>Pentapetalae</taxon>
        <taxon>rosids</taxon>
        <taxon>malvids</taxon>
        <taxon>Myrtales</taxon>
        <taxon>Myrtaceae</taxon>
        <taxon>Myrtoideae</taxon>
        <taxon>Eucalypteae</taxon>
        <taxon>Eucalyptus</taxon>
    </lineage>
</organism>